<dbReference type="PANTHER" id="PTHR45672">
    <property type="entry name" value="PROTEIN DISULFIDE-ISOMERASE C17H9.14C-RELATED"/>
    <property type="match status" value="1"/>
</dbReference>
<dbReference type="Gene3D" id="3.40.30.10">
    <property type="entry name" value="Glutaredoxin"/>
    <property type="match status" value="1"/>
</dbReference>
<evidence type="ECO:0000256" key="2">
    <source>
        <dbReference type="ARBA" id="ARBA00012723"/>
    </source>
</evidence>
<dbReference type="InterPro" id="IPR036249">
    <property type="entry name" value="Thioredoxin-like_sf"/>
</dbReference>
<dbReference type="SUPFAM" id="SSF52833">
    <property type="entry name" value="Thioredoxin-like"/>
    <property type="match status" value="1"/>
</dbReference>
<protein>
    <recommendedName>
        <fullName evidence="2">protein disulfide-isomerase</fullName>
        <ecNumber evidence="2">5.3.4.1</ecNumber>
    </recommendedName>
</protein>
<keyword evidence="3" id="KW-1015">Disulfide bond</keyword>
<organism evidence="7 8">
    <name type="scientific">Prototheca wickerhamii</name>
    <dbReference type="NCBI Taxonomy" id="3111"/>
    <lineage>
        <taxon>Eukaryota</taxon>
        <taxon>Viridiplantae</taxon>
        <taxon>Chlorophyta</taxon>
        <taxon>core chlorophytes</taxon>
        <taxon>Trebouxiophyceae</taxon>
        <taxon>Chlorellales</taxon>
        <taxon>Chlorellaceae</taxon>
        <taxon>Prototheca</taxon>
    </lineage>
</organism>
<dbReference type="InterPro" id="IPR036356">
    <property type="entry name" value="ERp29_C_sf"/>
</dbReference>
<dbReference type="GO" id="GO:0003756">
    <property type="term" value="F:protein disulfide isomerase activity"/>
    <property type="evidence" value="ECO:0007669"/>
    <property type="project" value="UniProtKB-EC"/>
</dbReference>
<sequence length="177" mass="18753">MKCGHCKRLAPVWDELAESIAADPKLASRVIIAKVDADADRDLGNRFGITGFPTLQFFARGKPVDEPTKSRSPPTRTGAVAALDSLAAGFGLSTDQDSLIGKAKEALASLVDEDASNGALYVRYMSKIAEKGAAWIDTELTRLQKLASGKLSSTKLQEIGKKISVLSAFNEPTSASA</sequence>
<gene>
    <name evidence="7" type="ORF">QBZ16_004867</name>
</gene>
<dbReference type="Proteomes" id="UP001255856">
    <property type="component" value="Unassembled WGS sequence"/>
</dbReference>
<dbReference type="GO" id="GO:0006457">
    <property type="term" value="P:protein folding"/>
    <property type="evidence" value="ECO:0007669"/>
    <property type="project" value="TreeGrafter"/>
</dbReference>
<dbReference type="SUPFAM" id="SSF47933">
    <property type="entry name" value="ERP29 C domain-like"/>
    <property type="match status" value="1"/>
</dbReference>
<dbReference type="Gene3D" id="1.20.1150.12">
    <property type="entry name" value="Endoplasmic reticulum resident protein 29, C-terminal domain"/>
    <property type="match status" value="1"/>
</dbReference>
<dbReference type="EMBL" id="JASFZW010000007">
    <property type="protein sequence ID" value="KAK2077233.1"/>
    <property type="molecule type" value="Genomic_DNA"/>
</dbReference>
<evidence type="ECO:0000313" key="7">
    <source>
        <dbReference type="EMBL" id="KAK2077233.1"/>
    </source>
</evidence>
<proteinExistence type="predicted"/>
<evidence type="ECO:0000313" key="8">
    <source>
        <dbReference type="Proteomes" id="UP001255856"/>
    </source>
</evidence>
<evidence type="ECO:0000256" key="5">
    <source>
        <dbReference type="ARBA" id="ARBA00023284"/>
    </source>
</evidence>
<dbReference type="PANTHER" id="PTHR45672:SF11">
    <property type="entry name" value="PROTEIN DISULFIDE-ISOMERASE C17H9.14C"/>
    <property type="match status" value="1"/>
</dbReference>
<reference evidence="7" key="1">
    <citation type="submission" date="2021-01" db="EMBL/GenBank/DDBJ databases">
        <authorList>
            <person name="Eckstrom K.M.E."/>
        </authorList>
    </citation>
    <scope>NUCLEOTIDE SEQUENCE</scope>
    <source>
        <strain evidence="7">UVCC 0001</strain>
    </source>
</reference>
<dbReference type="EC" id="5.3.4.1" evidence="2"/>
<evidence type="ECO:0000256" key="4">
    <source>
        <dbReference type="ARBA" id="ARBA00023235"/>
    </source>
</evidence>
<dbReference type="AlphaFoldDB" id="A0AAD9IGJ8"/>
<dbReference type="InterPro" id="IPR013766">
    <property type="entry name" value="Thioredoxin_domain"/>
</dbReference>
<dbReference type="InterPro" id="IPR011679">
    <property type="entry name" value="ERp29_C"/>
</dbReference>
<comment type="catalytic activity">
    <reaction evidence="1">
        <text>Catalyzes the rearrangement of -S-S- bonds in proteins.</text>
        <dbReference type="EC" id="5.3.4.1"/>
    </reaction>
</comment>
<accession>A0AAD9IGJ8</accession>
<evidence type="ECO:0000256" key="3">
    <source>
        <dbReference type="ARBA" id="ARBA00023157"/>
    </source>
</evidence>
<evidence type="ECO:0000256" key="1">
    <source>
        <dbReference type="ARBA" id="ARBA00001182"/>
    </source>
</evidence>
<dbReference type="CDD" id="cd00238">
    <property type="entry name" value="ERp29c"/>
    <property type="match status" value="1"/>
</dbReference>
<comment type="caution">
    <text evidence="7">The sequence shown here is derived from an EMBL/GenBank/DDBJ whole genome shotgun (WGS) entry which is preliminary data.</text>
</comment>
<keyword evidence="8" id="KW-1185">Reference proteome</keyword>
<feature type="domain" description="Thioredoxin" evidence="6">
    <location>
        <begin position="1"/>
        <end position="88"/>
    </location>
</feature>
<dbReference type="Pfam" id="PF07749">
    <property type="entry name" value="ERp29"/>
    <property type="match status" value="1"/>
</dbReference>
<dbReference type="InterPro" id="IPR051063">
    <property type="entry name" value="PDI"/>
</dbReference>
<dbReference type="Pfam" id="PF00085">
    <property type="entry name" value="Thioredoxin"/>
    <property type="match status" value="1"/>
</dbReference>
<dbReference type="PROSITE" id="PS51352">
    <property type="entry name" value="THIOREDOXIN_2"/>
    <property type="match status" value="1"/>
</dbReference>
<name>A0AAD9IGJ8_PROWI</name>
<keyword evidence="4" id="KW-0413">Isomerase</keyword>
<evidence type="ECO:0000259" key="6">
    <source>
        <dbReference type="PROSITE" id="PS51352"/>
    </source>
</evidence>
<dbReference type="GO" id="GO:0005783">
    <property type="term" value="C:endoplasmic reticulum"/>
    <property type="evidence" value="ECO:0007669"/>
    <property type="project" value="InterPro"/>
</dbReference>
<keyword evidence="5" id="KW-0676">Redox-active center</keyword>